<dbReference type="NCBIfam" id="TIGR02241">
    <property type="entry name" value="conserved hypothetical phage tail region protein"/>
    <property type="match status" value="1"/>
</dbReference>
<proteinExistence type="predicted"/>
<keyword evidence="2" id="KW-1185">Reference proteome</keyword>
<protein>
    <submittedName>
        <fullName evidence="1">Phage tail-like protein</fullName>
    </submittedName>
</protein>
<dbReference type="Proteomes" id="UP001229346">
    <property type="component" value="Unassembled WGS sequence"/>
</dbReference>
<dbReference type="InterPro" id="IPR011747">
    <property type="entry name" value="CHP02241"/>
</dbReference>
<evidence type="ECO:0000313" key="1">
    <source>
        <dbReference type="EMBL" id="MDQ0111004.1"/>
    </source>
</evidence>
<dbReference type="Pfam" id="PF06841">
    <property type="entry name" value="Phage_T4_gp19"/>
    <property type="match status" value="1"/>
</dbReference>
<evidence type="ECO:0000313" key="2">
    <source>
        <dbReference type="Proteomes" id="UP001229346"/>
    </source>
</evidence>
<comment type="caution">
    <text evidence="1">The sequence shown here is derived from an EMBL/GenBank/DDBJ whole genome shotgun (WGS) entry which is preliminary data.</text>
</comment>
<reference evidence="1 2" key="1">
    <citation type="submission" date="2023-07" db="EMBL/GenBank/DDBJ databases">
        <title>Sorghum-associated microbial communities from plants grown in Nebraska, USA.</title>
        <authorList>
            <person name="Schachtman D."/>
        </authorList>
    </citation>
    <scope>NUCLEOTIDE SEQUENCE [LARGE SCALE GENOMIC DNA]</scope>
    <source>
        <strain evidence="1 2">CC482</strain>
    </source>
</reference>
<dbReference type="EMBL" id="JAUSSU010000001">
    <property type="protein sequence ID" value="MDQ0111004.1"/>
    <property type="molecule type" value="Genomic_DNA"/>
</dbReference>
<accession>A0ABT9TUH6</accession>
<organism evidence="1 2">
    <name type="scientific">Paenibacillus harenae</name>
    <dbReference type="NCBI Taxonomy" id="306543"/>
    <lineage>
        <taxon>Bacteria</taxon>
        <taxon>Bacillati</taxon>
        <taxon>Bacillota</taxon>
        <taxon>Bacilli</taxon>
        <taxon>Bacillales</taxon>
        <taxon>Paenibacillaceae</taxon>
        <taxon>Paenibacillus</taxon>
    </lineage>
</organism>
<dbReference type="PANTHER" id="PTHR38009:SF1">
    <property type="entry name" value="CONSERVED HYPOTHETICAL PHAGE TAIL PROTEIN"/>
    <property type="match status" value="1"/>
</dbReference>
<sequence>MAVMEGKENERLFTVAGTFNFWVELDGVFVAGFTEVSGLEAETEIEEYREGGVNGYVHKLPKGIRYPNIVLRRGVTKSPVLWNWYESSIDGPITRKTGSIVLQNADGKEFGRWSFFDGYPVKWSGPQLNASTSDVAFESIEIAHTGLYGGFNQT</sequence>
<dbReference type="PANTHER" id="PTHR38009">
    <property type="entry name" value="CONSERVED HYPOTHETICAL PHAGE TAIL PROTEIN"/>
    <property type="match status" value="1"/>
</dbReference>
<gene>
    <name evidence="1" type="ORF">J2T15_000420</name>
</gene>
<dbReference type="InterPro" id="IPR010667">
    <property type="entry name" value="Phage_T4_Gp19"/>
</dbReference>
<name>A0ABT9TUH6_PAEHA</name>
<dbReference type="RefSeq" id="WP_307200556.1">
    <property type="nucleotide sequence ID" value="NZ_JAUSST010000004.1"/>
</dbReference>